<organism evidence="2 3">
    <name type="scientific">Elysia crispata</name>
    <name type="common">lettuce slug</name>
    <dbReference type="NCBI Taxonomy" id="231223"/>
    <lineage>
        <taxon>Eukaryota</taxon>
        <taxon>Metazoa</taxon>
        <taxon>Spiralia</taxon>
        <taxon>Lophotrochozoa</taxon>
        <taxon>Mollusca</taxon>
        <taxon>Gastropoda</taxon>
        <taxon>Heterobranchia</taxon>
        <taxon>Euthyneura</taxon>
        <taxon>Panpulmonata</taxon>
        <taxon>Sacoglossa</taxon>
        <taxon>Placobranchoidea</taxon>
        <taxon>Plakobranchidae</taxon>
        <taxon>Elysia</taxon>
    </lineage>
</organism>
<proteinExistence type="predicted"/>
<dbReference type="AlphaFoldDB" id="A0AAE0YQW4"/>
<protein>
    <submittedName>
        <fullName evidence="2">Uncharacterized protein</fullName>
    </submittedName>
</protein>
<keyword evidence="3" id="KW-1185">Reference proteome</keyword>
<comment type="caution">
    <text evidence="2">The sequence shown here is derived from an EMBL/GenBank/DDBJ whole genome shotgun (WGS) entry which is preliminary data.</text>
</comment>
<accession>A0AAE0YQW4</accession>
<gene>
    <name evidence="2" type="ORF">RRG08_024165</name>
</gene>
<evidence type="ECO:0000256" key="1">
    <source>
        <dbReference type="SAM" id="MobiDB-lite"/>
    </source>
</evidence>
<evidence type="ECO:0000313" key="2">
    <source>
        <dbReference type="EMBL" id="KAK3754090.1"/>
    </source>
</evidence>
<sequence length="95" mass="11282">MSCCARWRISSRQSPEPGTDCAETYTDEIISWSLVDERRERERRTQEENTAAVLYMCGPHFFDVDMNEKFIFRRRADLHDTHDPPSLLSWWLGEV</sequence>
<feature type="region of interest" description="Disordered" evidence="1">
    <location>
        <begin position="1"/>
        <end position="21"/>
    </location>
</feature>
<reference evidence="2" key="1">
    <citation type="journal article" date="2023" name="G3 (Bethesda)">
        <title>A reference genome for the long-term kleptoplast-retaining sea slug Elysia crispata morphotype clarki.</title>
        <authorList>
            <person name="Eastman K.E."/>
            <person name="Pendleton A.L."/>
            <person name="Shaikh M.A."/>
            <person name="Suttiyut T."/>
            <person name="Ogas R."/>
            <person name="Tomko P."/>
            <person name="Gavelis G."/>
            <person name="Widhalm J.R."/>
            <person name="Wisecaver J.H."/>
        </authorList>
    </citation>
    <scope>NUCLEOTIDE SEQUENCE</scope>
    <source>
        <strain evidence="2">ECLA1</strain>
    </source>
</reference>
<dbReference type="Proteomes" id="UP001283361">
    <property type="component" value="Unassembled WGS sequence"/>
</dbReference>
<evidence type="ECO:0000313" key="3">
    <source>
        <dbReference type="Proteomes" id="UP001283361"/>
    </source>
</evidence>
<dbReference type="EMBL" id="JAWDGP010005686">
    <property type="protein sequence ID" value="KAK3754090.1"/>
    <property type="molecule type" value="Genomic_DNA"/>
</dbReference>
<name>A0AAE0YQW4_9GAST</name>